<keyword evidence="1" id="KW-0812">Transmembrane</keyword>
<evidence type="ECO:0000313" key="3">
    <source>
        <dbReference type="Proteomes" id="UP001499993"/>
    </source>
</evidence>
<dbReference type="Pfam" id="PF11255">
    <property type="entry name" value="DUF3054"/>
    <property type="match status" value="1"/>
</dbReference>
<dbReference type="InterPro" id="IPR021414">
    <property type="entry name" value="DUF3054"/>
</dbReference>
<evidence type="ECO:0008006" key="4">
    <source>
        <dbReference type="Google" id="ProtNLM"/>
    </source>
</evidence>
<comment type="caution">
    <text evidence="2">The sequence shown here is derived from an EMBL/GenBank/DDBJ whole genome shotgun (WGS) entry which is preliminary data.</text>
</comment>
<keyword evidence="1" id="KW-1133">Transmembrane helix</keyword>
<keyword evidence="1" id="KW-0472">Membrane</keyword>
<dbReference type="Proteomes" id="UP001499993">
    <property type="component" value="Unassembled WGS sequence"/>
</dbReference>
<reference evidence="3" key="1">
    <citation type="journal article" date="2019" name="Int. J. Syst. Evol. Microbiol.">
        <title>The Global Catalogue of Microorganisms (GCM) 10K type strain sequencing project: providing services to taxonomists for standard genome sequencing and annotation.</title>
        <authorList>
            <consortium name="The Broad Institute Genomics Platform"/>
            <consortium name="The Broad Institute Genome Sequencing Center for Infectious Disease"/>
            <person name="Wu L."/>
            <person name="Ma J."/>
        </authorList>
    </citation>
    <scope>NUCLEOTIDE SEQUENCE [LARGE SCALE GENOMIC DNA]</scope>
    <source>
        <strain evidence="3">JCM 18123</strain>
    </source>
</reference>
<sequence>MRYVLSALLLDAAFVLAFVVVGRVNHAEGLTPTGVALTFGPFAAALVAGWLAVLPWRPWRNPKAVVSTGWLVLLITVGGAMQLREATGEDAPFSFVVVTAVFLGVTLLGWRALAALLRRRRTPAAADTPAD</sequence>
<evidence type="ECO:0000256" key="1">
    <source>
        <dbReference type="SAM" id="Phobius"/>
    </source>
</evidence>
<name>A0ABP9GPQ2_9ACTN</name>
<accession>A0ABP9GPQ2</accession>
<keyword evidence="3" id="KW-1185">Reference proteome</keyword>
<gene>
    <name evidence="2" type="ORF">GCM10023224_29250</name>
</gene>
<dbReference type="EMBL" id="BAABIK010000015">
    <property type="protein sequence ID" value="GAA4944395.1"/>
    <property type="molecule type" value="Genomic_DNA"/>
</dbReference>
<feature type="transmembrane region" description="Helical" evidence="1">
    <location>
        <begin position="93"/>
        <end position="113"/>
    </location>
</feature>
<proteinExistence type="predicted"/>
<dbReference type="RefSeq" id="WP_345557008.1">
    <property type="nucleotide sequence ID" value="NZ_BAABIK010000015.1"/>
</dbReference>
<feature type="transmembrane region" description="Helical" evidence="1">
    <location>
        <begin position="33"/>
        <end position="52"/>
    </location>
</feature>
<feature type="transmembrane region" description="Helical" evidence="1">
    <location>
        <begin position="64"/>
        <end position="81"/>
    </location>
</feature>
<protein>
    <recommendedName>
        <fullName evidence="4">DUF3054 domain-containing protein</fullName>
    </recommendedName>
</protein>
<organism evidence="2 3">
    <name type="scientific">Streptomonospora halophila</name>
    <dbReference type="NCBI Taxonomy" id="427369"/>
    <lineage>
        <taxon>Bacteria</taxon>
        <taxon>Bacillati</taxon>
        <taxon>Actinomycetota</taxon>
        <taxon>Actinomycetes</taxon>
        <taxon>Streptosporangiales</taxon>
        <taxon>Nocardiopsidaceae</taxon>
        <taxon>Streptomonospora</taxon>
    </lineage>
</organism>
<evidence type="ECO:0000313" key="2">
    <source>
        <dbReference type="EMBL" id="GAA4944395.1"/>
    </source>
</evidence>